<dbReference type="InterPro" id="IPR036852">
    <property type="entry name" value="Peptidase_S8/S53_dom_sf"/>
</dbReference>
<dbReference type="GO" id="GO:0006508">
    <property type="term" value="P:proteolysis"/>
    <property type="evidence" value="ECO:0007669"/>
    <property type="project" value="UniProtKB-KW"/>
</dbReference>
<dbReference type="OrthoDB" id="206201at2759"/>
<feature type="domain" description="Peptidase S8/S53" evidence="8">
    <location>
        <begin position="601"/>
        <end position="833"/>
    </location>
</feature>
<dbReference type="RefSeq" id="XP_040729196.1">
    <property type="nucleotide sequence ID" value="XM_040879548.1"/>
</dbReference>
<accession>A0A364KMA2</accession>
<protein>
    <submittedName>
        <fullName evidence="10">Uncharacterized protein</fullName>
    </submittedName>
</protein>
<dbReference type="Pfam" id="PF24476">
    <property type="entry name" value="DUF7580"/>
    <property type="match status" value="1"/>
</dbReference>
<organism evidence="10 11">
    <name type="scientific">Talaromyces amestolkiae</name>
    <dbReference type="NCBI Taxonomy" id="1196081"/>
    <lineage>
        <taxon>Eukaryota</taxon>
        <taxon>Fungi</taxon>
        <taxon>Dikarya</taxon>
        <taxon>Ascomycota</taxon>
        <taxon>Pezizomycotina</taxon>
        <taxon>Eurotiomycetes</taxon>
        <taxon>Eurotiomycetidae</taxon>
        <taxon>Eurotiales</taxon>
        <taxon>Trichocomaceae</taxon>
        <taxon>Talaromyces</taxon>
        <taxon>Talaromyces sect. Talaromyces</taxon>
    </lineage>
</organism>
<comment type="similarity">
    <text evidence="1 7">Belongs to the peptidase S8 family.</text>
</comment>
<evidence type="ECO:0000256" key="3">
    <source>
        <dbReference type="ARBA" id="ARBA00022729"/>
    </source>
</evidence>
<dbReference type="InterPro" id="IPR050131">
    <property type="entry name" value="Peptidase_S8_subtilisin-like"/>
</dbReference>
<keyword evidence="5 7" id="KW-0720">Serine protease</keyword>
<keyword evidence="2 7" id="KW-0645">Protease</keyword>
<name>A0A364KMA2_TALAM</name>
<dbReference type="GO" id="GO:0004252">
    <property type="term" value="F:serine-type endopeptidase activity"/>
    <property type="evidence" value="ECO:0007669"/>
    <property type="project" value="UniProtKB-UniRule"/>
</dbReference>
<dbReference type="GeneID" id="63789908"/>
<feature type="domain" description="DUF7580" evidence="9">
    <location>
        <begin position="179"/>
        <end position="481"/>
    </location>
</feature>
<dbReference type="Pfam" id="PF00082">
    <property type="entry name" value="Peptidase_S8"/>
    <property type="match status" value="1"/>
</dbReference>
<feature type="active site" description="Charge relay system" evidence="7">
    <location>
        <position position="805"/>
    </location>
</feature>
<gene>
    <name evidence="10" type="ORF">BHQ10_000691</name>
</gene>
<feature type="active site" description="Charge relay system" evidence="7">
    <location>
        <position position="645"/>
    </location>
</feature>
<dbReference type="InterPro" id="IPR015500">
    <property type="entry name" value="Peptidase_S8_subtilisin-rel"/>
</dbReference>
<dbReference type="EMBL" id="MIKG01000001">
    <property type="protein sequence ID" value="RAO64679.1"/>
    <property type="molecule type" value="Genomic_DNA"/>
</dbReference>
<feature type="active site" description="Charge relay system" evidence="7">
    <location>
        <position position="607"/>
    </location>
</feature>
<keyword evidence="4 7" id="KW-0378">Hydrolase</keyword>
<evidence type="ECO:0000256" key="4">
    <source>
        <dbReference type="ARBA" id="ARBA00022801"/>
    </source>
</evidence>
<dbReference type="STRING" id="1196081.A0A364KMA2"/>
<evidence type="ECO:0000313" key="10">
    <source>
        <dbReference type="EMBL" id="RAO64679.1"/>
    </source>
</evidence>
<sequence>MAIKNRALSSELLSPVAEEVWKPIFEVARTSKPPSSEGANIAIHLHLVAEAFKRQSLYHLTSEIQRQCDLVLRDIFNICTWPLSSSSYHNPKETSAQYLYTELSRKFRHQPVQDEMINSISKFLLQGRSLIRRYSQRLENLSVELDRIDQNDADESAVSSQYLSPRNGDEYPDHVNRYLIDALKEHSTCYPESHAVKYRDMAKWHHTRISLSNGVLADERFAEVELMIASQGMTLWQDISLYIPLDHSMNSNDETDHDMDLIPITQGAVCQMLEEKSYNRIRLRLDMNHQLHKFRDPEFLRYFISPGDGVQLSYILHHCNLSVEHKITLAYAISRSCWQFYDFNLMHARWTSDSIWFMPLDNHNKNQIPLRAYVSIPFHQQDQSLAEYLETGDYTHRYPRILFLGIILLEIGLGKSLGIEPFETSNLSLVAHTNKAHSKAQMRLNEFKKISWTDFSYKDVFVEAVEKCMDSRNFDDMHKTQKRRRRRFHSISKQPLTANTSIPKERRIALYRKVVAPLCWLANVGFEASREVPLITVQNLQRPKSTVLEDETTRAFWTSVKDPAFDTTNSVSQAGSWIDRLKVISGYVLRCQRLAKVTTRIRVAILDTGCNRDIPIFQNATISDCFKDWKDFAADSQISVDTFGHGTFMACLLLQVAPIVDLYIARIAVAQDQLELSEDNVVQAIKHAGFTWKADVVSMSFSFPKPSVAISSAIESVMRKSEKPIIFLGSAGNSSSDRGEAFPARHPDVIPIYATDHQGAFLRSNPTRSGDGPRVLGTYGDNIPELIYAEMKQFFPLGDFSPGTSVSTAVAAGIVAMMLSYSAALPALIQATLFEEILEKLRTPKGMTNMLRVMSQNTDHRGDFVNPIRFWSDKSKDKEVFLAICKALAE</sequence>
<evidence type="ECO:0000256" key="2">
    <source>
        <dbReference type="ARBA" id="ARBA00022670"/>
    </source>
</evidence>
<evidence type="ECO:0000256" key="1">
    <source>
        <dbReference type="ARBA" id="ARBA00011073"/>
    </source>
</evidence>
<dbReference type="PANTHER" id="PTHR43806">
    <property type="entry name" value="PEPTIDASE S8"/>
    <property type="match status" value="1"/>
</dbReference>
<dbReference type="SUPFAM" id="SSF52743">
    <property type="entry name" value="Subtilisin-like"/>
    <property type="match status" value="1"/>
</dbReference>
<reference evidence="10 11" key="1">
    <citation type="journal article" date="2017" name="Biotechnol. Biofuels">
        <title>Differential beta-glucosidase expression as a function of carbon source availability in Talaromyces amestolkiae: a genomic and proteomic approach.</title>
        <authorList>
            <person name="de Eugenio L.I."/>
            <person name="Mendez-Liter J.A."/>
            <person name="Nieto-Dominguez M."/>
            <person name="Alonso L."/>
            <person name="Gil-Munoz J."/>
            <person name="Barriuso J."/>
            <person name="Prieto A."/>
            <person name="Martinez M.J."/>
        </authorList>
    </citation>
    <scope>NUCLEOTIDE SEQUENCE [LARGE SCALE GENOMIC DNA]</scope>
    <source>
        <strain evidence="10 11">CIB</strain>
    </source>
</reference>
<dbReference type="Proteomes" id="UP000249363">
    <property type="component" value="Unassembled WGS sequence"/>
</dbReference>
<evidence type="ECO:0000259" key="9">
    <source>
        <dbReference type="Pfam" id="PF24476"/>
    </source>
</evidence>
<dbReference type="PANTHER" id="PTHR43806:SF11">
    <property type="entry name" value="CEREVISIN-RELATED"/>
    <property type="match status" value="1"/>
</dbReference>
<dbReference type="PRINTS" id="PR00723">
    <property type="entry name" value="SUBTILISIN"/>
</dbReference>
<keyword evidence="11" id="KW-1185">Reference proteome</keyword>
<evidence type="ECO:0000256" key="7">
    <source>
        <dbReference type="PROSITE-ProRule" id="PRU01240"/>
    </source>
</evidence>
<dbReference type="AlphaFoldDB" id="A0A364KMA2"/>
<keyword evidence="3" id="KW-0732">Signal</keyword>
<evidence type="ECO:0000256" key="5">
    <source>
        <dbReference type="ARBA" id="ARBA00022825"/>
    </source>
</evidence>
<evidence type="ECO:0000259" key="8">
    <source>
        <dbReference type="Pfam" id="PF00082"/>
    </source>
</evidence>
<comment type="caution">
    <text evidence="10">The sequence shown here is derived from an EMBL/GenBank/DDBJ whole genome shotgun (WGS) entry which is preliminary data.</text>
</comment>
<keyword evidence="6" id="KW-0865">Zymogen</keyword>
<dbReference type="PROSITE" id="PS51892">
    <property type="entry name" value="SUBTILASE"/>
    <property type="match status" value="1"/>
</dbReference>
<dbReference type="Gene3D" id="3.40.50.200">
    <property type="entry name" value="Peptidase S8/S53 domain"/>
    <property type="match status" value="1"/>
</dbReference>
<dbReference type="InterPro" id="IPR000209">
    <property type="entry name" value="Peptidase_S8/S53_dom"/>
</dbReference>
<evidence type="ECO:0000313" key="11">
    <source>
        <dbReference type="Proteomes" id="UP000249363"/>
    </source>
</evidence>
<dbReference type="CDD" id="cd00306">
    <property type="entry name" value="Peptidases_S8_S53"/>
    <property type="match status" value="1"/>
</dbReference>
<proteinExistence type="inferred from homology"/>
<evidence type="ECO:0000256" key="6">
    <source>
        <dbReference type="ARBA" id="ARBA00023145"/>
    </source>
</evidence>
<dbReference type="InterPro" id="IPR056002">
    <property type="entry name" value="DUF7580"/>
</dbReference>